<feature type="compositionally biased region" description="Basic and acidic residues" evidence="13">
    <location>
        <begin position="465"/>
        <end position="486"/>
    </location>
</feature>
<evidence type="ECO:0000256" key="5">
    <source>
        <dbReference type="ARBA" id="ARBA00022842"/>
    </source>
</evidence>
<dbReference type="SMART" id="SM00436">
    <property type="entry name" value="TOP1Bc"/>
    <property type="match status" value="1"/>
</dbReference>
<dbReference type="InterPro" id="IPR013825">
    <property type="entry name" value="Topo_IA_cen_sub2"/>
</dbReference>
<keyword evidence="5" id="KW-0460">Magnesium</keyword>
<dbReference type="Pfam" id="PF13342">
    <property type="entry name" value="Toprim_Crpt"/>
    <property type="match status" value="1"/>
</dbReference>
<evidence type="ECO:0000256" key="10">
    <source>
        <dbReference type="ARBA" id="ARBA00031985"/>
    </source>
</evidence>
<dbReference type="EC" id="5.6.2.1" evidence="3"/>
<dbReference type="Pfam" id="PF01751">
    <property type="entry name" value="Toprim"/>
    <property type="match status" value="1"/>
</dbReference>
<dbReference type="InterPro" id="IPR003602">
    <property type="entry name" value="Topo_IA_DNA-bd_dom"/>
</dbReference>
<evidence type="ECO:0000256" key="9">
    <source>
        <dbReference type="ARBA" id="ARBA00030003"/>
    </source>
</evidence>
<comment type="caution">
    <text evidence="15">The sequence shown here is derived from an EMBL/GenBank/DDBJ whole genome shotgun (WGS) entry which is preliminary data.</text>
</comment>
<evidence type="ECO:0000256" key="6">
    <source>
        <dbReference type="ARBA" id="ARBA00023029"/>
    </source>
</evidence>
<evidence type="ECO:0000256" key="11">
    <source>
        <dbReference type="ARBA" id="ARBA00032235"/>
    </source>
</evidence>
<evidence type="ECO:0000256" key="12">
    <source>
        <dbReference type="ARBA" id="ARBA00032877"/>
    </source>
</evidence>
<dbReference type="PRINTS" id="PR00417">
    <property type="entry name" value="PRTPISMRASEI"/>
</dbReference>
<dbReference type="SMART" id="SM00437">
    <property type="entry name" value="TOP1Ac"/>
    <property type="match status" value="1"/>
</dbReference>
<dbReference type="InterPro" id="IPR023405">
    <property type="entry name" value="Topo_IA_core_domain"/>
</dbReference>
<dbReference type="InterPro" id="IPR013824">
    <property type="entry name" value="Topo_IA_cen_sub1"/>
</dbReference>
<reference evidence="15 16" key="1">
    <citation type="submission" date="2022-08" db="EMBL/GenBank/DDBJ databases">
        <title>Proteogenomics of the novel Dehalobacterium formicoaceticum strain EZ94 highlights a key role of methyltransferases during anaerobic dichloromethane degradation.</title>
        <authorList>
            <person name="Wasmund K."/>
        </authorList>
    </citation>
    <scope>NUCLEOTIDE SEQUENCE [LARGE SCALE GENOMIC DNA]</scope>
    <source>
        <strain evidence="15 16">EZ94</strain>
    </source>
</reference>
<dbReference type="InterPro" id="IPR003601">
    <property type="entry name" value="Topo_IA_2"/>
</dbReference>
<dbReference type="GO" id="GO:0003917">
    <property type="term" value="F:DNA topoisomerase type I (single strand cut, ATP-independent) activity"/>
    <property type="evidence" value="ECO:0007669"/>
    <property type="project" value="UniProtKB-EC"/>
</dbReference>
<evidence type="ECO:0000256" key="2">
    <source>
        <dbReference type="ARBA" id="ARBA00009446"/>
    </source>
</evidence>
<dbReference type="SUPFAM" id="SSF56712">
    <property type="entry name" value="Prokaryotic type I DNA topoisomerase"/>
    <property type="match status" value="1"/>
</dbReference>
<evidence type="ECO:0000313" key="15">
    <source>
        <dbReference type="EMBL" id="MCR6545197.1"/>
    </source>
</evidence>
<dbReference type="InterPro" id="IPR006171">
    <property type="entry name" value="TOPRIM_dom"/>
</dbReference>
<keyword evidence="16" id="KW-1185">Reference proteome</keyword>
<dbReference type="PROSITE" id="PS00396">
    <property type="entry name" value="TOPO_IA_1"/>
    <property type="match status" value="1"/>
</dbReference>
<evidence type="ECO:0000256" key="13">
    <source>
        <dbReference type="SAM" id="MobiDB-lite"/>
    </source>
</evidence>
<evidence type="ECO:0000256" key="4">
    <source>
        <dbReference type="ARBA" id="ARBA00022723"/>
    </source>
</evidence>
<dbReference type="PROSITE" id="PS52039">
    <property type="entry name" value="TOPO_IA_2"/>
    <property type="match status" value="1"/>
</dbReference>
<dbReference type="CDD" id="cd03362">
    <property type="entry name" value="TOPRIM_TopoIA_TopoIII"/>
    <property type="match status" value="1"/>
</dbReference>
<dbReference type="InterPro" id="IPR025589">
    <property type="entry name" value="Toprim_C_rpt"/>
</dbReference>
<dbReference type="PANTHER" id="PTHR11390">
    <property type="entry name" value="PROKARYOTIC DNA TOPOISOMERASE"/>
    <property type="match status" value="1"/>
</dbReference>
<protein>
    <recommendedName>
        <fullName evidence="3">DNA topoisomerase</fullName>
        <ecNumber evidence="3">5.6.2.1</ecNumber>
    </recommendedName>
    <alternativeName>
        <fullName evidence="12">Omega-protein</fullName>
    </alternativeName>
    <alternativeName>
        <fullName evidence="11">Relaxing enzyme</fullName>
    </alternativeName>
    <alternativeName>
        <fullName evidence="9">Swivelase</fullName>
    </alternativeName>
    <alternativeName>
        <fullName evidence="10">Untwisting enzyme</fullName>
    </alternativeName>
</protein>
<keyword evidence="4" id="KW-0479">Metal-binding</keyword>
<sequence>MILCIAEKPSVARELAKVIAPAARKNSAGFLEGNGVVFAHARGHLCALKTPAQIDVKYKRWSYDHLPLLPATIPLTIREGCSKEFNFLKKMLKDTNLFDSVVCATDAGREGQYIFDLIYQHAGSKLPVKRLWLSAFTEDSIKKAWSNMKDGSNYQGLSRAAKLRSYADWYVGMNASPAVSLAAGPTINVGRVMTPTLKLIVDRTLENENFVPETYYQIMAEFGHLYQGTLLIEKGDVFYTTKNIQEAREIIDKVKTGQGKIIKIKKERQKETPPRLFNLGDLQVAAAKALGFTAQKTLDLAQKLYETHKCLSYPRTNSRHIDEAMVGELPLMIRAVSHLEKVGLIAQEILANPLPKLNKNYVDSTKVTDHHCLLPTATPAKWGKLSGDEKALFLLVVKRFLAVFFPAAEYDKTTVLTQIIEAPEHIFRTTGRQVVKIGWKVVYGVDQSGEEHEEKQGVLPPLTEGETRPVTKAEAEEKQTKPRPLYDDGTMIKAMQNVSKELEDDLKKQLKTLELGTEATRAAIIEKLIKIKMVERRGKGKIKTLVATPFGIDAIDAICDERLKSPMLTAEWEMKLAEIESGNLTDEAFMAELSQYIHEMIETLKATPVRLIKNSGKTVASKAEKTIGTCPFCGHPVIESPKAFGCANWRNGCKFTVWKTIAGKPIPEEAVEKLIVQGRTEKMTGFKSKAGKPFSAALVVKKDHTIGFEF</sequence>
<name>A0ABT1Y2V0_9FIRM</name>
<dbReference type="InterPro" id="IPR005738">
    <property type="entry name" value="TopoIII"/>
</dbReference>
<keyword evidence="8 15" id="KW-0413">Isomerase</keyword>
<dbReference type="RefSeq" id="WP_089608862.1">
    <property type="nucleotide sequence ID" value="NZ_CP022121.1"/>
</dbReference>
<comment type="catalytic activity">
    <reaction evidence="1">
        <text>ATP-independent breakage of single-stranded DNA, followed by passage and rejoining.</text>
        <dbReference type="EC" id="5.6.2.1"/>
    </reaction>
</comment>
<dbReference type="Gene3D" id="3.40.50.140">
    <property type="match status" value="1"/>
</dbReference>
<feature type="domain" description="Topo IA-type catalytic" evidence="14">
    <location>
        <begin position="154"/>
        <end position="601"/>
    </location>
</feature>
<dbReference type="EMBL" id="JANPWE010000002">
    <property type="protein sequence ID" value="MCR6545197.1"/>
    <property type="molecule type" value="Genomic_DNA"/>
</dbReference>
<dbReference type="InterPro" id="IPR000380">
    <property type="entry name" value="Topo_IA"/>
</dbReference>
<dbReference type="InterPro" id="IPR013497">
    <property type="entry name" value="Topo_IA_cen"/>
</dbReference>
<dbReference type="PANTHER" id="PTHR11390:SF21">
    <property type="entry name" value="DNA TOPOISOMERASE 3-ALPHA"/>
    <property type="match status" value="1"/>
</dbReference>
<comment type="similarity">
    <text evidence="2">Belongs to the type IA topoisomerase family.</text>
</comment>
<evidence type="ECO:0000256" key="3">
    <source>
        <dbReference type="ARBA" id="ARBA00012891"/>
    </source>
</evidence>
<keyword evidence="6" id="KW-0799">Topoisomerase</keyword>
<dbReference type="InterPro" id="IPR013826">
    <property type="entry name" value="Topo_IA_cen_sub3"/>
</dbReference>
<dbReference type="Gene3D" id="2.70.20.10">
    <property type="entry name" value="Topoisomerase I, domain 3"/>
    <property type="match status" value="1"/>
</dbReference>
<evidence type="ECO:0000313" key="16">
    <source>
        <dbReference type="Proteomes" id="UP001524944"/>
    </source>
</evidence>
<dbReference type="InterPro" id="IPR023406">
    <property type="entry name" value="Topo_IA_AS"/>
</dbReference>
<dbReference type="InterPro" id="IPR034144">
    <property type="entry name" value="TOPRIM_TopoIII"/>
</dbReference>
<evidence type="ECO:0000256" key="7">
    <source>
        <dbReference type="ARBA" id="ARBA00023125"/>
    </source>
</evidence>
<gene>
    <name evidence="15" type="primary">topB</name>
    <name evidence="15" type="ORF">NVS47_06660</name>
</gene>
<evidence type="ECO:0000259" key="14">
    <source>
        <dbReference type="PROSITE" id="PS52039"/>
    </source>
</evidence>
<organism evidence="15 16">
    <name type="scientific">Dehalobacterium formicoaceticum</name>
    <dbReference type="NCBI Taxonomy" id="51515"/>
    <lineage>
        <taxon>Bacteria</taxon>
        <taxon>Bacillati</taxon>
        <taxon>Bacillota</taxon>
        <taxon>Clostridia</taxon>
        <taxon>Eubacteriales</taxon>
        <taxon>Peptococcaceae</taxon>
        <taxon>Dehalobacterium</taxon>
    </lineage>
</organism>
<proteinExistence type="inferred from homology"/>
<dbReference type="SMART" id="SM00493">
    <property type="entry name" value="TOPRIM"/>
    <property type="match status" value="1"/>
</dbReference>
<dbReference type="Gene3D" id="1.10.460.10">
    <property type="entry name" value="Topoisomerase I, domain 2"/>
    <property type="match status" value="1"/>
</dbReference>
<keyword evidence="7" id="KW-0238">DNA-binding</keyword>
<dbReference type="Pfam" id="PF01131">
    <property type="entry name" value="Topoisom_bac"/>
    <property type="match status" value="1"/>
</dbReference>
<dbReference type="Gene3D" id="1.10.290.10">
    <property type="entry name" value="Topoisomerase I, domain 4"/>
    <property type="match status" value="1"/>
</dbReference>
<feature type="region of interest" description="Disordered" evidence="13">
    <location>
        <begin position="450"/>
        <end position="487"/>
    </location>
</feature>
<evidence type="ECO:0000256" key="1">
    <source>
        <dbReference type="ARBA" id="ARBA00000213"/>
    </source>
</evidence>
<dbReference type="NCBIfam" id="TIGR01056">
    <property type="entry name" value="topB"/>
    <property type="match status" value="1"/>
</dbReference>
<evidence type="ECO:0000256" key="8">
    <source>
        <dbReference type="ARBA" id="ARBA00023235"/>
    </source>
</evidence>
<dbReference type="Proteomes" id="UP001524944">
    <property type="component" value="Unassembled WGS sequence"/>
</dbReference>
<accession>A0ABT1Y2V0</accession>